<organism evidence="2 3">
    <name type="scientific">Pleurodeles waltl</name>
    <name type="common">Iberian ribbed newt</name>
    <dbReference type="NCBI Taxonomy" id="8319"/>
    <lineage>
        <taxon>Eukaryota</taxon>
        <taxon>Metazoa</taxon>
        <taxon>Chordata</taxon>
        <taxon>Craniata</taxon>
        <taxon>Vertebrata</taxon>
        <taxon>Euteleostomi</taxon>
        <taxon>Amphibia</taxon>
        <taxon>Batrachia</taxon>
        <taxon>Caudata</taxon>
        <taxon>Salamandroidea</taxon>
        <taxon>Salamandridae</taxon>
        <taxon>Pleurodelinae</taxon>
        <taxon>Pleurodeles</taxon>
    </lineage>
</organism>
<accession>A0AAV7N176</accession>
<dbReference type="AlphaFoldDB" id="A0AAV7N176"/>
<comment type="caution">
    <text evidence="2">The sequence shown here is derived from an EMBL/GenBank/DDBJ whole genome shotgun (WGS) entry which is preliminary data.</text>
</comment>
<evidence type="ECO:0000313" key="2">
    <source>
        <dbReference type="EMBL" id="KAJ1106415.1"/>
    </source>
</evidence>
<sequence length="96" mass="10304">MNGERNPFREATGAQRPLPAQYSDPCGLLPLMNRRGFEQSSLVTKGFYPAPPPTRGAQGGRSPADGGLGCDGCEVQPTFPWAADPFRVPATLLCRQ</sequence>
<evidence type="ECO:0000313" key="3">
    <source>
        <dbReference type="Proteomes" id="UP001066276"/>
    </source>
</evidence>
<keyword evidence="3" id="KW-1185">Reference proteome</keyword>
<proteinExistence type="predicted"/>
<evidence type="ECO:0000256" key="1">
    <source>
        <dbReference type="SAM" id="MobiDB-lite"/>
    </source>
</evidence>
<dbReference type="EMBL" id="JANPWB010000013">
    <property type="protein sequence ID" value="KAJ1106415.1"/>
    <property type="molecule type" value="Genomic_DNA"/>
</dbReference>
<reference evidence="2" key="1">
    <citation type="journal article" date="2022" name="bioRxiv">
        <title>Sequencing and chromosome-scale assembly of the giantPleurodeles waltlgenome.</title>
        <authorList>
            <person name="Brown T."/>
            <person name="Elewa A."/>
            <person name="Iarovenko S."/>
            <person name="Subramanian E."/>
            <person name="Araus A.J."/>
            <person name="Petzold A."/>
            <person name="Susuki M."/>
            <person name="Suzuki K.-i.T."/>
            <person name="Hayashi T."/>
            <person name="Toyoda A."/>
            <person name="Oliveira C."/>
            <person name="Osipova E."/>
            <person name="Leigh N.D."/>
            <person name="Simon A."/>
            <person name="Yun M.H."/>
        </authorList>
    </citation>
    <scope>NUCLEOTIDE SEQUENCE</scope>
    <source>
        <strain evidence="2">20211129_DDA</strain>
        <tissue evidence="2">Liver</tissue>
    </source>
</reference>
<feature type="region of interest" description="Disordered" evidence="1">
    <location>
        <begin position="1"/>
        <end position="22"/>
    </location>
</feature>
<feature type="region of interest" description="Disordered" evidence="1">
    <location>
        <begin position="44"/>
        <end position="65"/>
    </location>
</feature>
<gene>
    <name evidence="2" type="ORF">NDU88_003816</name>
</gene>
<protein>
    <submittedName>
        <fullName evidence="2">Uncharacterized protein</fullName>
    </submittedName>
</protein>
<dbReference type="Proteomes" id="UP001066276">
    <property type="component" value="Chromosome 9"/>
</dbReference>
<name>A0AAV7N176_PLEWA</name>